<feature type="domain" description="PAC" evidence="17">
    <location>
        <begin position="224"/>
        <end position="276"/>
    </location>
</feature>
<dbReference type="CDD" id="cd00130">
    <property type="entry name" value="PAS"/>
    <property type="match status" value="1"/>
</dbReference>
<keyword evidence="6" id="KW-0418">Kinase</keyword>
<keyword evidence="4 12" id="KW-0597">Phosphoprotein</keyword>
<dbReference type="InterPro" id="IPR001789">
    <property type="entry name" value="Sig_transdc_resp-reg_receiver"/>
</dbReference>
<evidence type="ECO:0000256" key="9">
    <source>
        <dbReference type="ARBA" id="ARBA00023125"/>
    </source>
</evidence>
<dbReference type="SUPFAM" id="SSF52172">
    <property type="entry name" value="CheY-like"/>
    <property type="match status" value="3"/>
</dbReference>
<feature type="modified residue" description="4-aspartylphosphate" evidence="12">
    <location>
        <position position="770"/>
    </location>
</feature>
<feature type="domain" description="Response regulatory" evidence="15">
    <location>
        <begin position="600"/>
        <end position="713"/>
    </location>
</feature>
<dbReference type="Gene3D" id="1.10.287.130">
    <property type="match status" value="1"/>
</dbReference>
<comment type="catalytic activity">
    <reaction evidence="1">
        <text>ATP + protein L-histidine = ADP + protein N-phospho-L-histidine.</text>
        <dbReference type="EC" id="2.7.13.3"/>
    </reaction>
</comment>
<evidence type="ECO:0000256" key="13">
    <source>
        <dbReference type="SAM" id="Coils"/>
    </source>
</evidence>
<dbReference type="InterPro" id="IPR003661">
    <property type="entry name" value="HisK_dim/P_dom"/>
</dbReference>
<dbReference type="PROSITE" id="PS50110">
    <property type="entry name" value="RESPONSE_REGULATORY"/>
    <property type="match status" value="3"/>
</dbReference>
<dbReference type="InterPro" id="IPR000700">
    <property type="entry name" value="PAS-assoc_C"/>
</dbReference>
<dbReference type="InterPro" id="IPR004358">
    <property type="entry name" value="Sig_transdc_His_kin-like_C"/>
</dbReference>
<evidence type="ECO:0000259" key="17">
    <source>
        <dbReference type="PROSITE" id="PS50113"/>
    </source>
</evidence>
<dbReference type="InterPro" id="IPR013655">
    <property type="entry name" value="PAS_fold_3"/>
</dbReference>
<evidence type="ECO:0000313" key="18">
    <source>
        <dbReference type="EMBL" id="OKH35886.1"/>
    </source>
</evidence>
<dbReference type="AlphaFoldDB" id="A0A1U7IFS2"/>
<dbReference type="PANTHER" id="PTHR43047:SF72">
    <property type="entry name" value="OSMOSENSING HISTIDINE PROTEIN KINASE SLN1"/>
    <property type="match status" value="1"/>
</dbReference>
<feature type="domain" description="Response regulatory" evidence="15">
    <location>
        <begin position="721"/>
        <end position="806"/>
    </location>
</feature>
<feature type="modified residue" description="4-aspartylphosphate" evidence="12">
    <location>
        <position position="649"/>
    </location>
</feature>
<dbReference type="EMBL" id="MRCE01000019">
    <property type="protein sequence ID" value="OKH35886.1"/>
    <property type="molecule type" value="Genomic_DNA"/>
</dbReference>
<evidence type="ECO:0000259" key="16">
    <source>
        <dbReference type="PROSITE" id="PS50112"/>
    </source>
</evidence>
<evidence type="ECO:0000256" key="6">
    <source>
        <dbReference type="ARBA" id="ARBA00022777"/>
    </source>
</evidence>
<dbReference type="Gene3D" id="3.40.50.2300">
    <property type="match status" value="3"/>
</dbReference>
<dbReference type="NCBIfam" id="TIGR00229">
    <property type="entry name" value="sensory_box"/>
    <property type="match status" value="1"/>
</dbReference>
<dbReference type="Proteomes" id="UP000185860">
    <property type="component" value="Unassembled WGS sequence"/>
</dbReference>
<dbReference type="PANTHER" id="PTHR43047">
    <property type="entry name" value="TWO-COMPONENT HISTIDINE PROTEIN KINASE"/>
    <property type="match status" value="1"/>
</dbReference>
<dbReference type="CDD" id="cd00082">
    <property type="entry name" value="HisKA"/>
    <property type="match status" value="1"/>
</dbReference>
<evidence type="ECO:0000256" key="1">
    <source>
        <dbReference type="ARBA" id="ARBA00000085"/>
    </source>
</evidence>
<dbReference type="InterPro" id="IPR036097">
    <property type="entry name" value="HisK_dim/P_sf"/>
</dbReference>
<dbReference type="PROSITE" id="PS50113">
    <property type="entry name" value="PAC"/>
    <property type="match status" value="1"/>
</dbReference>
<dbReference type="FunFam" id="3.40.50.2300:FF:000001">
    <property type="entry name" value="DNA-binding response regulator PhoB"/>
    <property type="match status" value="1"/>
</dbReference>
<dbReference type="GO" id="GO:0003677">
    <property type="term" value="F:DNA binding"/>
    <property type="evidence" value="ECO:0007669"/>
    <property type="project" value="UniProtKB-KW"/>
</dbReference>
<feature type="domain" description="PAS" evidence="16">
    <location>
        <begin position="151"/>
        <end position="210"/>
    </location>
</feature>
<feature type="coiled-coil region" evidence="13">
    <location>
        <begin position="261"/>
        <end position="326"/>
    </location>
</feature>
<evidence type="ECO:0000256" key="8">
    <source>
        <dbReference type="ARBA" id="ARBA00023015"/>
    </source>
</evidence>
<comment type="similarity">
    <text evidence="2">In the N-terminal section; belongs to the phytochrome family.</text>
</comment>
<evidence type="ECO:0000259" key="15">
    <source>
        <dbReference type="PROSITE" id="PS50110"/>
    </source>
</evidence>
<evidence type="ECO:0000259" key="14">
    <source>
        <dbReference type="PROSITE" id="PS50109"/>
    </source>
</evidence>
<evidence type="ECO:0000256" key="11">
    <source>
        <dbReference type="ARBA" id="ARBA00074306"/>
    </source>
</evidence>
<dbReference type="Gene3D" id="3.30.565.10">
    <property type="entry name" value="Histidine kinase-like ATPase, C-terminal domain"/>
    <property type="match status" value="1"/>
</dbReference>
<keyword evidence="8" id="KW-0805">Transcription regulation</keyword>
<dbReference type="Gene3D" id="3.30.450.20">
    <property type="entry name" value="PAS domain"/>
    <property type="match status" value="1"/>
</dbReference>
<dbReference type="STRING" id="454136.NIES2119_19305"/>
<dbReference type="SMART" id="SM00448">
    <property type="entry name" value="REC"/>
    <property type="match status" value="2"/>
</dbReference>
<keyword evidence="7" id="KW-0902">Two-component regulatory system</keyword>
<dbReference type="InterPro" id="IPR011006">
    <property type="entry name" value="CheY-like_superfamily"/>
</dbReference>
<dbReference type="Pfam" id="PF08447">
    <property type="entry name" value="PAS_3"/>
    <property type="match status" value="1"/>
</dbReference>
<feature type="modified residue" description="4-aspartylphosphate" evidence="12">
    <location>
        <position position="57"/>
    </location>
</feature>
<organism evidence="18 19">
    <name type="scientific">[Phormidium ambiguum] IAM M-71</name>
    <dbReference type="NCBI Taxonomy" id="454136"/>
    <lineage>
        <taxon>Bacteria</taxon>
        <taxon>Bacillati</taxon>
        <taxon>Cyanobacteriota</taxon>
        <taxon>Cyanophyceae</taxon>
        <taxon>Oscillatoriophycideae</taxon>
        <taxon>Aerosakkonematales</taxon>
        <taxon>Aerosakkonemataceae</taxon>
        <taxon>Floridanema</taxon>
    </lineage>
</organism>
<dbReference type="SUPFAM" id="SSF55785">
    <property type="entry name" value="PYP-like sensor domain (PAS domain)"/>
    <property type="match status" value="1"/>
</dbReference>
<evidence type="ECO:0000256" key="4">
    <source>
        <dbReference type="ARBA" id="ARBA00022553"/>
    </source>
</evidence>
<dbReference type="SMART" id="SM00387">
    <property type="entry name" value="HATPase_c"/>
    <property type="match status" value="1"/>
</dbReference>
<dbReference type="Pfam" id="PF00512">
    <property type="entry name" value="HisKA"/>
    <property type="match status" value="1"/>
</dbReference>
<dbReference type="GO" id="GO:0000155">
    <property type="term" value="F:phosphorelay sensor kinase activity"/>
    <property type="evidence" value="ECO:0007669"/>
    <property type="project" value="InterPro"/>
</dbReference>
<sequence>MQSDLKVNILLVDDHPENLLALEAILEPLGQNLVKANSGMEALRSLLNQDFAVILLDVQMPEMDGFETAILIRQRERSRQTPIIFQTAYNTNETNIFKGYSLGAVDYLLKPIDPGILKSKVATFVDLFRNTAQVKQQALQLESINSELKESEERFRSLSACSPVGIFQTDITGFCTYTNPRCQAICGFTLEESLGEGWLNFVHLDDRNRIITDWYTYTHEGREYSDECRFKSKEGTVRWTYLRSSPLFSGQGELIGYVGTIEDITEEKQAATELKKAKEELEIRVEERTAELTKAIEDLQSEIAERKRAEEALQQAKESAEIANRAKSDFLSVVSHELRTPLTSVLGFAKLIKKKLDTIVFPEIKTEDKKVQKTVKQVEDNLDIIVSEGERLTNLINDVLDLAKLEAGKIEWKLEPSLLTEIIEQAIAATSALFLTKPLKLIQDIEPELPPIVADKDRLIQVIINLISNAVKFTTEGSIICRVKKTNKEVIISIIDTGIGIATEDQKQVFEKFKQVGDTLTDKPKGTGLGLSICQQIVEYHGGRIWVESELGKGSNFSFALPTAFVSEVELLKTDIETILKQLKNHVVTSTPTSLENKKTILVVDDEAHIRELLRQELEAEGYSVKEAQNGVDAITKVKQEVPDLIILDVMMPAMNGFDVAAVLKNDPKTLSVPIIMLSIVEDKDRGYGLGIDSYLAKPIDTEELLSNIEILLSQGTSNRKVLVVDEDASTVKILADVLQAKGYSVVEAFNGEECIEKAVSAKPDMIIVDSIISERHNLAKTLRFEKGLENVLFFFVANGKKHDSN</sequence>
<keyword evidence="5" id="KW-0808">Transferase</keyword>
<evidence type="ECO:0000313" key="19">
    <source>
        <dbReference type="Proteomes" id="UP000185860"/>
    </source>
</evidence>
<evidence type="ECO:0000256" key="7">
    <source>
        <dbReference type="ARBA" id="ARBA00023012"/>
    </source>
</evidence>
<dbReference type="PRINTS" id="PR00344">
    <property type="entry name" value="BCTRLSENSOR"/>
</dbReference>
<protein>
    <recommendedName>
        <fullName evidence="11">Circadian input-output histidine kinase CikA</fullName>
        <ecNumber evidence="3">2.7.13.3</ecNumber>
    </recommendedName>
</protein>
<dbReference type="RefSeq" id="WP_073595134.1">
    <property type="nucleotide sequence ID" value="NZ_MRCE01000019.1"/>
</dbReference>
<evidence type="ECO:0000256" key="3">
    <source>
        <dbReference type="ARBA" id="ARBA00012438"/>
    </source>
</evidence>
<reference evidence="18 19" key="1">
    <citation type="submission" date="2016-11" db="EMBL/GenBank/DDBJ databases">
        <title>Draft Genome Sequences of Nine Cyanobacterial Strains from Diverse Habitats.</title>
        <authorList>
            <person name="Zhu T."/>
            <person name="Hou S."/>
            <person name="Lu X."/>
            <person name="Hess W.R."/>
        </authorList>
    </citation>
    <scope>NUCLEOTIDE SEQUENCE [LARGE SCALE GENOMIC DNA]</scope>
    <source>
        <strain evidence="18 19">IAM M-71</strain>
    </source>
</reference>
<dbReference type="SUPFAM" id="SSF47384">
    <property type="entry name" value="Homodimeric domain of signal transducing histidine kinase"/>
    <property type="match status" value="1"/>
</dbReference>
<dbReference type="CDD" id="cd16922">
    <property type="entry name" value="HATPase_EvgS-ArcB-TorS-like"/>
    <property type="match status" value="1"/>
</dbReference>
<dbReference type="InterPro" id="IPR001610">
    <property type="entry name" value="PAC"/>
</dbReference>
<dbReference type="EC" id="2.7.13.3" evidence="3"/>
<evidence type="ECO:0000256" key="5">
    <source>
        <dbReference type="ARBA" id="ARBA00022679"/>
    </source>
</evidence>
<dbReference type="InterPro" id="IPR035965">
    <property type="entry name" value="PAS-like_dom_sf"/>
</dbReference>
<dbReference type="InterPro" id="IPR036890">
    <property type="entry name" value="HATPase_C_sf"/>
</dbReference>
<feature type="domain" description="Histidine kinase" evidence="14">
    <location>
        <begin position="333"/>
        <end position="565"/>
    </location>
</feature>
<evidence type="ECO:0000256" key="10">
    <source>
        <dbReference type="ARBA" id="ARBA00023163"/>
    </source>
</evidence>
<evidence type="ECO:0000256" key="2">
    <source>
        <dbReference type="ARBA" id="ARBA00006402"/>
    </source>
</evidence>
<keyword evidence="13" id="KW-0175">Coiled coil</keyword>
<gene>
    <name evidence="18" type="ORF">NIES2119_19305</name>
</gene>
<feature type="domain" description="Response regulatory" evidence="15">
    <location>
        <begin position="8"/>
        <end position="125"/>
    </location>
</feature>
<dbReference type="SMART" id="SM00091">
    <property type="entry name" value="PAS"/>
    <property type="match status" value="1"/>
</dbReference>
<dbReference type="Pfam" id="PF00072">
    <property type="entry name" value="Response_reg"/>
    <property type="match status" value="2"/>
</dbReference>
<dbReference type="InterPro" id="IPR005467">
    <property type="entry name" value="His_kinase_dom"/>
</dbReference>
<dbReference type="FunFam" id="3.30.450.20:FF:000099">
    <property type="entry name" value="Sensory box sensor histidine kinase"/>
    <property type="match status" value="1"/>
</dbReference>
<dbReference type="InterPro" id="IPR003594">
    <property type="entry name" value="HATPase_dom"/>
</dbReference>
<dbReference type="SMART" id="SM00388">
    <property type="entry name" value="HisKA"/>
    <property type="match status" value="1"/>
</dbReference>
<dbReference type="FunFam" id="3.30.565.10:FF:000010">
    <property type="entry name" value="Sensor histidine kinase RcsC"/>
    <property type="match status" value="1"/>
</dbReference>
<dbReference type="PROSITE" id="PS50112">
    <property type="entry name" value="PAS"/>
    <property type="match status" value="1"/>
</dbReference>
<proteinExistence type="inferred from homology"/>
<dbReference type="SUPFAM" id="SSF55874">
    <property type="entry name" value="ATPase domain of HSP90 chaperone/DNA topoisomerase II/histidine kinase"/>
    <property type="match status" value="1"/>
</dbReference>
<accession>A0A1U7IFS2</accession>
<dbReference type="SMART" id="SM00086">
    <property type="entry name" value="PAC"/>
    <property type="match status" value="1"/>
</dbReference>
<dbReference type="PROSITE" id="PS50109">
    <property type="entry name" value="HIS_KIN"/>
    <property type="match status" value="1"/>
</dbReference>
<keyword evidence="9" id="KW-0238">DNA-binding</keyword>
<dbReference type="InterPro" id="IPR000014">
    <property type="entry name" value="PAS"/>
</dbReference>
<evidence type="ECO:0000256" key="12">
    <source>
        <dbReference type="PROSITE-ProRule" id="PRU00169"/>
    </source>
</evidence>
<keyword evidence="10" id="KW-0804">Transcription</keyword>
<name>A0A1U7IFS2_9CYAN</name>
<dbReference type="Pfam" id="PF02518">
    <property type="entry name" value="HATPase_c"/>
    <property type="match status" value="1"/>
</dbReference>
<comment type="caution">
    <text evidence="18">The sequence shown here is derived from an EMBL/GenBank/DDBJ whole genome shotgun (WGS) entry which is preliminary data.</text>
</comment>